<dbReference type="InterPro" id="IPR051313">
    <property type="entry name" value="Bact_iron-sidero_bind"/>
</dbReference>
<comment type="subcellular location">
    <subcellularLocation>
        <location evidence="1">Cell envelope</location>
    </subcellularLocation>
</comment>
<dbReference type="PANTHER" id="PTHR30532:SF1">
    <property type="entry name" value="IRON(3+)-HYDROXAMATE-BINDING PROTEIN FHUD"/>
    <property type="match status" value="1"/>
</dbReference>
<name>A0A7D6GP14_9EURY</name>
<feature type="domain" description="Fe/B12 periplasmic-binding" evidence="4">
    <location>
        <begin position="133"/>
        <end position="327"/>
    </location>
</feature>
<proteinExistence type="predicted"/>
<evidence type="ECO:0000313" key="6">
    <source>
        <dbReference type="Proteomes" id="UP000510869"/>
    </source>
</evidence>
<dbReference type="SUPFAM" id="SSF53807">
    <property type="entry name" value="Helical backbone' metal receptor"/>
    <property type="match status" value="1"/>
</dbReference>
<dbReference type="RefSeq" id="WP_180839821.1">
    <property type="nucleotide sequence ID" value="NZ_CP059154.1"/>
</dbReference>
<dbReference type="GeneID" id="56143840"/>
<dbReference type="PANTHER" id="PTHR30532">
    <property type="entry name" value="IRON III DICITRATE-BINDING PERIPLASMIC PROTEIN"/>
    <property type="match status" value="1"/>
</dbReference>
<dbReference type="InterPro" id="IPR002491">
    <property type="entry name" value="ABC_transptr_periplasmic_BD"/>
</dbReference>
<keyword evidence="3" id="KW-0732">Signal</keyword>
<evidence type="ECO:0000256" key="3">
    <source>
        <dbReference type="ARBA" id="ARBA00022729"/>
    </source>
</evidence>
<dbReference type="KEGG" id="nay:HYG81_11505"/>
<evidence type="ECO:0000313" key="5">
    <source>
        <dbReference type="EMBL" id="QLK24742.1"/>
    </source>
</evidence>
<evidence type="ECO:0000256" key="1">
    <source>
        <dbReference type="ARBA" id="ARBA00004196"/>
    </source>
</evidence>
<dbReference type="EMBL" id="CP059154">
    <property type="protein sequence ID" value="QLK24742.1"/>
    <property type="molecule type" value="Genomic_DNA"/>
</dbReference>
<sequence>MGNERTWTRRNVLRTSGTIAGVSALAGCISGNGSDDEDDVDPYTVSMPPVGDVEFEGVPKAWAAGTADWADMGIALGQEPPVGLYKAGRLHTGYYDDIPDVSVDPDDIETLWDDEFGPEKFMNLAEGVDVLVMDPNFLTGRADWSGDAIERIESTGTPFFGNSITSRGYQWHQDYDYLTMYEAFEKLAEVFQEQERYDEFETLHDEFQSELENVVPSSGRPEAAVLYPQIADDSFLPYIIDESTSYKHLRDLGVEDALANSDVENFHDTRGSIDYETLLEVDPEYILLRTEQYLSEEEFQQNFVEPIQSHDAGQKLTAVQNDNVYKTVPFYQGPIINLVATQRLARQLYGLEDDLFDPQEVSDIVNGDF</sequence>
<keyword evidence="6" id="KW-1185">Reference proteome</keyword>
<protein>
    <submittedName>
        <fullName evidence="5">ABC transporter substrate-binding protein</fullName>
    </submittedName>
</protein>
<organism evidence="5 6">
    <name type="scientific">Natrinema zhouii</name>
    <dbReference type="NCBI Taxonomy" id="1710539"/>
    <lineage>
        <taxon>Archaea</taxon>
        <taxon>Methanobacteriati</taxon>
        <taxon>Methanobacteriota</taxon>
        <taxon>Stenosarchaea group</taxon>
        <taxon>Halobacteria</taxon>
        <taxon>Halobacteriales</taxon>
        <taxon>Natrialbaceae</taxon>
        <taxon>Natrinema</taxon>
    </lineage>
</organism>
<dbReference type="Proteomes" id="UP000510869">
    <property type="component" value="Chromosome"/>
</dbReference>
<evidence type="ECO:0000259" key="4">
    <source>
        <dbReference type="Pfam" id="PF01497"/>
    </source>
</evidence>
<reference evidence="5 6" key="1">
    <citation type="submission" date="2020-07" db="EMBL/GenBank/DDBJ databases">
        <title>Natrinema (YPL30) sp. nov. and Haloterrigena xxxxxx (YPL8) sp. nov., isolated from a salt mine.</title>
        <authorList>
            <person name="Cui H."/>
        </authorList>
    </citation>
    <scope>NUCLEOTIDE SEQUENCE [LARGE SCALE GENOMIC DNA]</scope>
    <source>
        <strain evidence="5 6">YPL13</strain>
    </source>
</reference>
<dbReference type="Pfam" id="PF01497">
    <property type="entry name" value="Peripla_BP_2"/>
    <property type="match status" value="1"/>
</dbReference>
<dbReference type="OrthoDB" id="304381at2157"/>
<accession>A0A7D6GP14</accession>
<gene>
    <name evidence="5" type="ORF">HYG81_11505</name>
</gene>
<keyword evidence="2" id="KW-0813">Transport</keyword>
<evidence type="ECO:0000256" key="2">
    <source>
        <dbReference type="ARBA" id="ARBA00022448"/>
    </source>
</evidence>
<dbReference type="AlphaFoldDB" id="A0A7D6GP14"/>
<dbReference type="PROSITE" id="PS51257">
    <property type="entry name" value="PROKAR_LIPOPROTEIN"/>
    <property type="match status" value="1"/>
</dbReference>
<dbReference type="Gene3D" id="3.40.50.1980">
    <property type="entry name" value="Nitrogenase molybdenum iron protein domain"/>
    <property type="match status" value="1"/>
</dbReference>